<dbReference type="Gene3D" id="3.40.120.10">
    <property type="entry name" value="Alpha-D-Glucose-1,6-Bisphosphate, subunit A, domain 3"/>
    <property type="match status" value="3"/>
</dbReference>
<dbReference type="InterPro" id="IPR005844">
    <property type="entry name" value="A-D-PHexomutase_a/b/a-I"/>
</dbReference>
<keyword evidence="9" id="KW-0413">Isomerase</keyword>
<evidence type="ECO:0000256" key="2">
    <source>
        <dbReference type="ARBA" id="ARBA00001946"/>
    </source>
</evidence>
<feature type="domain" description="Alpha-D-phosphohexomutase alpha/beta/alpha" evidence="10">
    <location>
        <begin position="20"/>
        <end position="128"/>
    </location>
</feature>
<keyword evidence="7" id="KW-0479">Metal-binding</keyword>
<dbReference type="SUPFAM" id="SSF53738">
    <property type="entry name" value="Phosphoglucomutase, first 3 domains"/>
    <property type="match status" value="2"/>
</dbReference>
<dbReference type="PRINTS" id="PR00509">
    <property type="entry name" value="PGMPMM"/>
</dbReference>
<dbReference type="STRING" id="1765967.BW247_04445"/>
<evidence type="ECO:0000256" key="4">
    <source>
        <dbReference type="ARBA" id="ARBA00010231"/>
    </source>
</evidence>
<organism evidence="11 12">
    <name type="scientific">Acidihalobacter ferrooxydans</name>
    <dbReference type="NCBI Taxonomy" id="1765967"/>
    <lineage>
        <taxon>Bacteria</taxon>
        <taxon>Pseudomonadati</taxon>
        <taxon>Pseudomonadota</taxon>
        <taxon>Gammaproteobacteria</taxon>
        <taxon>Chromatiales</taxon>
        <taxon>Ectothiorhodospiraceae</taxon>
        <taxon>Acidihalobacter</taxon>
    </lineage>
</organism>
<dbReference type="EMBL" id="CP019434">
    <property type="protein sequence ID" value="APZ42429.1"/>
    <property type="molecule type" value="Genomic_DNA"/>
</dbReference>
<keyword evidence="12" id="KW-1185">Reference proteome</keyword>
<dbReference type="KEGG" id="afy:BW247_04445"/>
<evidence type="ECO:0000256" key="7">
    <source>
        <dbReference type="ARBA" id="ARBA00022723"/>
    </source>
</evidence>
<evidence type="ECO:0000256" key="3">
    <source>
        <dbReference type="ARBA" id="ARBA00004699"/>
    </source>
</evidence>
<dbReference type="GO" id="GO:0046872">
    <property type="term" value="F:metal ion binding"/>
    <property type="evidence" value="ECO:0007669"/>
    <property type="project" value="UniProtKB-KW"/>
</dbReference>
<reference evidence="11 12" key="1">
    <citation type="submission" date="2017-01" db="EMBL/GenBank/DDBJ databases">
        <title>Draft sequence of Acidihalobacter ferrooxidans strain DSM 14175 (strain V8).</title>
        <authorList>
            <person name="Khaleque H.N."/>
            <person name="Ramsay J.P."/>
            <person name="Murphy R.J.T."/>
            <person name="Kaksonen A.H."/>
            <person name="Boxall N.J."/>
            <person name="Watkin E.L.J."/>
        </authorList>
    </citation>
    <scope>NUCLEOTIDE SEQUENCE [LARGE SCALE GENOMIC DNA]</scope>
    <source>
        <strain evidence="11 12">V8</strain>
    </source>
</reference>
<evidence type="ECO:0000256" key="9">
    <source>
        <dbReference type="ARBA" id="ARBA00023235"/>
    </source>
</evidence>
<protein>
    <recommendedName>
        <fullName evidence="5">phosphomannomutase</fullName>
        <ecNumber evidence="5">5.4.2.8</ecNumber>
    </recommendedName>
</protein>
<dbReference type="InterPro" id="IPR016055">
    <property type="entry name" value="A-D-PHexomutase_a/b/a-I/II/III"/>
</dbReference>
<evidence type="ECO:0000256" key="8">
    <source>
        <dbReference type="ARBA" id="ARBA00022842"/>
    </source>
</evidence>
<dbReference type="AlphaFoldDB" id="A0A1P8UF54"/>
<gene>
    <name evidence="11" type="ORF">BW247_04445</name>
</gene>
<evidence type="ECO:0000313" key="11">
    <source>
        <dbReference type="EMBL" id="APZ42429.1"/>
    </source>
</evidence>
<comment type="catalytic activity">
    <reaction evidence="1">
        <text>alpha-D-mannose 1-phosphate = D-mannose 6-phosphate</text>
        <dbReference type="Rhea" id="RHEA:11140"/>
        <dbReference type="ChEBI" id="CHEBI:58409"/>
        <dbReference type="ChEBI" id="CHEBI:58735"/>
        <dbReference type="EC" id="5.4.2.8"/>
    </reaction>
</comment>
<keyword evidence="6" id="KW-0597">Phosphoprotein</keyword>
<dbReference type="Pfam" id="PF02878">
    <property type="entry name" value="PGM_PMM_I"/>
    <property type="match status" value="1"/>
</dbReference>
<comment type="pathway">
    <text evidence="3">Nucleotide-sugar biosynthesis; GDP-alpha-D-mannose biosynthesis; alpha-D-mannose 1-phosphate from D-fructose 6-phosphate: step 2/2.</text>
</comment>
<dbReference type="Proteomes" id="UP000243807">
    <property type="component" value="Chromosome"/>
</dbReference>
<dbReference type="EC" id="5.4.2.8" evidence="5"/>
<sequence length="375" mass="39430">METASLSQLQDLIDGYSLLGRTGQTLRCRQIMPLACAFGDLLAPGDGTFAIGYDIRETSPSLAEAVSLGLRSGGHHVTHIGACTTPQLEWYVADAGLNGGIMVTGDCAPTDWNGMRLCGRGAAPVAAAQVIDAMTVYDLNDLFRNPCNPVLRRAQPQAAYAAWLRQQLRPQRLFKLCLDAGNGLTGTEFDAVMPHYRLLRLWRLGFKPDSKLPTRGPDPFSPQARAAVGTCVSTNGCHLGASLNANGDLLAITDERGQPVSPHAIGTVLALALAQEQPGLHVVHDSGLPPQMASALTRAGLTTDALPGGPAAAWTFLHAGRPGLYFDAAGHYASSDFPGTANALLALIMLINHLTAIDSPLSALVAALEPEAATD</sequence>
<name>A0A1P8UF54_9GAMM</name>
<dbReference type="GO" id="GO:0005975">
    <property type="term" value="P:carbohydrate metabolic process"/>
    <property type="evidence" value="ECO:0007669"/>
    <property type="project" value="InterPro"/>
</dbReference>
<comment type="similarity">
    <text evidence="4">Belongs to the phosphohexose mutase family.</text>
</comment>
<proteinExistence type="inferred from homology"/>
<evidence type="ECO:0000313" key="12">
    <source>
        <dbReference type="Proteomes" id="UP000243807"/>
    </source>
</evidence>
<accession>A0A1P8UF54</accession>
<dbReference type="InterPro" id="IPR005841">
    <property type="entry name" value="Alpha-D-phosphohexomutase_SF"/>
</dbReference>
<evidence type="ECO:0000256" key="6">
    <source>
        <dbReference type="ARBA" id="ARBA00022553"/>
    </source>
</evidence>
<comment type="cofactor">
    <cofactor evidence="2">
        <name>Mg(2+)</name>
        <dbReference type="ChEBI" id="CHEBI:18420"/>
    </cofactor>
</comment>
<evidence type="ECO:0000259" key="10">
    <source>
        <dbReference type="Pfam" id="PF02878"/>
    </source>
</evidence>
<evidence type="ECO:0000256" key="1">
    <source>
        <dbReference type="ARBA" id="ARBA00000586"/>
    </source>
</evidence>
<evidence type="ECO:0000256" key="5">
    <source>
        <dbReference type="ARBA" id="ARBA00012730"/>
    </source>
</evidence>
<dbReference type="PANTHER" id="PTHR43771">
    <property type="entry name" value="PHOSPHOMANNOMUTASE"/>
    <property type="match status" value="1"/>
</dbReference>
<dbReference type="GO" id="GO:0004615">
    <property type="term" value="F:phosphomannomutase activity"/>
    <property type="evidence" value="ECO:0007669"/>
    <property type="project" value="UniProtKB-EC"/>
</dbReference>
<keyword evidence="8" id="KW-0460">Magnesium</keyword>
<dbReference type="PANTHER" id="PTHR43771:SF1">
    <property type="entry name" value="PHOSPHOMANNOMUTASE"/>
    <property type="match status" value="1"/>
</dbReference>
<dbReference type="RefSeq" id="WP_076836030.1">
    <property type="nucleotide sequence ID" value="NZ_CP019434.1"/>
</dbReference>